<evidence type="ECO:0000256" key="3">
    <source>
        <dbReference type="SAM" id="SignalP"/>
    </source>
</evidence>
<feature type="signal peptide" evidence="3">
    <location>
        <begin position="1"/>
        <end position="25"/>
    </location>
</feature>
<dbReference type="STRING" id="331648.BST97_05685"/>
<evidence type="ECO:0000313" key="5">
    <source>
        <dbReference type="EMBL" id="ARN77515.1"/>
    </source>
</evidence>
<protein>
    <recommendedName>
        <fullName evidence="4">Bacterial surface antigen (D15) domain-containing protein</fullName>
    </recommendedName>
</protein>
<dbReference type="GO" id="GO:0019867">
    <property type="term" value="C:outer membrane"/>
    <property type="evidence" value="ECO:0007669"/>
    <property type="project" value="InterPro"/>
</dbReference>
<name>A0A1W6MIT2_9FLAO</name>
<proteinExistence type="predicted"/>
<feature type="domain" description="Bacterial surface antigen (D15)" evidence="4">
    <location>
        <begin position="154"/>
        <end position="393"/>
    </location>
</feature>
<dbReference type="Gene3D" id="2.40.160.50">
    <property type="entry name" value="membrane protein fhac: a member of the omp85/tpsb transporter family"/>
    <property type="match status" value="1"/>
</dbReference>
<evidence type="ECO:0000313" key="6">
    <source>
        <dbReference type="Proteomes" id="UP000193431"/>
    </source>
</evidence>
<keyword evidence="3" id="KW-0732">Signal</keyword>
<keyword evidence="2" id="KW-0472">Membrane</keyword>
<dbReference type="Pfam" id="PF01103">
    <property type="entry name" value="Omp85"/>
    <property type="match status" value="1"/>
</dbReference>
<comment type="subcellular location">
    <subcellularLocation>
        <location evidence="1">Membrane</location>
    </subcellularLocation>
</comment>
<sequence length="394" mass="45068">MRNQTISLRLLVLIIFIVLPFNGQAQEQEEDSKFIKDLKEFFTFYPNLKAAERDSTIYLQKFIAAPVVSYSPETNFGLGVGAKYLFKFNGSGEETRVSNMPITAQYTLNSQFFLYSGFEIFTNQEKWVIEGNILFQNYPLKYYGIGNNTPDSREERYDYTQFLFEPIFLKQMFTRYLFIGAGVRYNTIYGVDTVEGGAVETDAVDGFDGSTSAGAEVAALYDSRDIILNASEGWYLEFTHGEYFEALGGTNKFNLTRVDLRHYLDLSPRNHDVLAFQFVGRAVRGDQPLSEYSFFGSSEIMRGYQEGRFIDRDLLAAQVEYRKRFGDSRWGAVAFLGAGDVYRNIDQAQFETIKPNYGVGLRWMLDKSENLNLRLDWGFGQGTNNLYLSIAEAF</sequence>
<evidence type="ECO:0000256" key="1">
    <source>
        <dbReference type="ARBA" id="ARBA00004370"/>
    </source>
</evidence>
<keyword evidence="6" id="KW-1185">Reference proteome</keyword>
<dbReference type="Proteomes" id="UP000193431">
    <property type="component" value="Chromosome"/>
</dbReference>
<evidence type="ECO:0000259" key="4">
    <source>
        <dbReference type="Pfam" id="PF01103"/>
    </source>
</evidence>
<dbReference type="AlphaFoldDB" id="A0A1W6MIT2"/>
<organism evidence="5 6">
    <name type="scientific">Nonlabens spongiae</name>
    <dbReference type="NCBI Taxonomy" id="331648"/>
    <lineage>
        <taxon>Bacteria</taxon>
        <taxon>Pseudomonadati</taxon>
        <taxon>Bacteroidota</taxon>
        <taxon>Flavobacteriia</taxon>
        <taxon>Flavobacteriales</taxon>
        <taxon>Flavobacteriaceae</taxon>
        <taxon>Nonlabens</taxon>
    </lineage>
</organism>
<reference evidence="5 6" key="1">
    <citation type="submission" date="2016-11" db="EMBL/GenBank/DDBJ databases">
        <title>Trade-off between light-utilization and light-protection in marine flavobacteria.</title>
        <authorList>
            <person name="Kumagai Y."/>
        </authorList>
    </citation>
    <scope>NUCLEOTIDE SEQUENCE [LARGE SCALE GENOMIC DNA]</scope>
    <source>
        <strain evidence="5 6">JCM 13191</strain>
    </source>
</reference>
<dbReference type="EMBL" id="CP019344">
    <property type="protein sequence ID" value="ARN77515.1"/>
    <property type="molecule type" value="Genomic_DNA"/>
</dbReference>
<feature type="chain" id="PRO_5012213262" description="Bacterial surface antigen (D15) domain-containing protein" evidence="3">
    <location>
        <begin position="26"/>
        <end position="394"/>
    </location>
</feature>
<dbReference type="RefSeq" id="WP_317043464.1">
    <property type="nucleotide sequence ID" value="NZ_CP019344.1"/>
</dbReference>
<gene>
    <name evidence="5" type="ORF">BST97_05685</name>
</gene>
<evidence type="ECO:0000256" key="2">
    <source>
        <dbReference type="ARBA" id="ARBA00023136"/>
    </source>
</evidence>
<accession>A0A1W6MIT2</accession>
<dbReference type="InterPro" id="IPR000184">
    <property type="entry name" value="Bac_surfAg_D15"/>
</dbReference>